<comment type="caution">
    <text evidence="2">The sequence shown here is derived from an EMBL/GenBank/DDBJ whole genome shotgun (WGS) entry which is preliminary data.</text>
</comment>
<name>A0ABU1JZQ7_9PROT</name>
<gene>
    <name evidence="2" type="ORF">E9232_006665</name>
</gene>
<feature type="transmembrane region" description="Helical" evidence="1">
    <location>
        <begin position="29"/>
        <end position="54"/>
    </location>
</feature>
<dbReference type="RefSeq" id="WP_309801531.1">
    <property type="nucleotide sequence ID" value="NZ_JAVDPW010000016.1"/>
</dbReference>
<reference evidence="2 3" key="1">
    <citation type="submission" date="2023-07" db="EMBL/GenBank/DDBJ databases">
        <title>Sorghum-associated microbial communities from plants grown in Nebraska, USA.</title>
        <authorList>
            <person name="Schachtman D."/>
        </authorList>
    </citation>
    <scope>NUCLEOTIDE SEQUENCE [LARGE SCALE GENOMIC DNA]</scope>
    <source>
        <strain evidence="2 3">584</strain>
    </source>
</reference>
<keyword evidence="1" id="KW-1133">Transmembrane helix</keyword>
<organism evidence="2 3">
    <name type="scientific">Inquilinus ginsengisoli</name>
    <dbReference type="NCBI Taxonomy" id="363840"/>
    <lineage>
        <taxon>Bacteria</taxon>
        <taxon>Pseudomonadati</taxon>
        <taxon>Pseudomonadota</taxon>
        <taxon>Alphaproteobacteria</taxon>
        <taxon>Rhodospirillales</taxon>
        <taxon>Rhodospirillaceae</taxon>
        <taxon>Inquilinus</taxon>
    </lineage>
</organism>
<evidence type="ECO:0000313" key="3">
    <source>
        <dbReference type="Proteomes" id="UP001262410"/>
    </source>
</evidence>
<dbReference type="Proteomes" id="UP001262410">
    <property type="component" value="Unassembled WGS sequence"/>
</dbReference>
<proteinExistence type="predicted"/>
<dbReference type="EMBL" id="JAVDPW010000016">
    <property type="protein sequence ID" value="MDR6294111.1"/>
    <property type="molecule type" value="Genomic_DNA"/>
</dbReference>
<keyword evidence="1" id="KW-0812">Transmembrane</keyword>
<sequence length="89" mass="9365">MGKLGLRPLPQGMGVAAWLVRHRGEGRRAGAVAVIAALALVAVTGTAICMVDAIRHLGPSLRAGNDGRDCCRCRPHGRLDSAASHLRFK</sequence>
<accession>A0ABU1JZQ7</accession>
<evidence type="ECO:0000256" key="1">
    <source>
        <dbReference type="SAM" id="Phobius"/>
    </source>
</evidence>
<protein>
    <submittedName>
        <fullName evidence="2">Uncharacterized protein</fullName>
    </submittedName>
</protein>
<evidence type="ECO:0000313" key="2">
    <source>
        <dbReference type="EMBL" id="MDR6294111.1"/>
    </source>
</evidence>
<keyword evidence="1" id="KW-0472">Membrane</keyword>
<keyword evidence="3" id="KW-1185">Reference proteome</keyword>